<organism evidence="1">
    <name type="scientific">freshwater metagenome</name>
    <dbReference type="NCBI Taxonomy" id="449393"/>
    <lineage>
        <taxon>unclassified sequences</taxon>
        <taxon>metagenomes</taxon>
        <taxon>ecological metagenomes</taxon>
    </lineage>
</organism>
<accession>A0A6J6EVB1</accession>
<dbReference type="EMBL" id="CAEZTV010000051">
    <property type="protein sequence ID" value="CAB4579375.1"/>
    <property type="molecule type" value="Genomic_DNA"/>
</dbReference>
<sequence>MSTTTNFKRIALVAVAALGLGVLNSVPSQAVGNLVVTTANGTTAPGQSDSRTAATISLSATMENTGDTITVSFVGNGTLGDSVTAGTAGQAQARLVYLDTTTASRSQVGTTGTGSYTAANKLDSRTATQIFTVNSATVGNVGASFGIQLDSATAQVAGTYSFTVFVRQFTQGVTNPVITTYPVSLVSTALATASPTASSATSTSILYGAGTWLANGTAVDSTVAVPGAASSTPVASVKIDLKNAAGGSASVLDSLTVSIDKGNVSVGTSNSASAPTGKSLSAVNWTASTMYVHVYGDGSTGPATLTIKTLNAGTFTESINFYGDAASATATVVSAVIGATGTGVILGTEADSLKNDLGSATSLFAYSSDTSVISNFGTACGSYDLTLKGVLCNLVGVKSGTANITLRDASTVALSKVASNAVAVRVSIGEVATSANITFNKSSYAPGEKVTAIVKILDAKGLTMPAGTYTNVFAAGGITTSSQLTWAAGESLTATSVTTAGNTTSSATAPVVSTEPIAQFTYFLPTTGGNVVFTAKGGSGLALAGQVAITGTASVVDSGAAALAAVTALATTVASLRTLIVTLTNLVLKIQKKVRA</sequence>
<name>A0A6J6EVB1_9ZZZZ</name>
<reference evidence="1" key="1">
    <citation type="submission" date="2020-05" db="EMBL/GenBank/DDBJ databases">
        <authorList>
            <person name="Chiriac C."/>
            <person name="Salcher M."/>
            <person name="Ghai R."/>
            <person name="Kavagutti S V."/>
        </authorList>
    </citation>
    <scope>NUCLEOTIDE SEQUENCE</scope>
</reference>
<proteinExistence type="predicted"/>
<protein>
    <submittedName>
        <fullName evidence="1">Unannotated protein</fullName>
    </submittedName>
</protein>
<gene>
    <name evidence="1" type="ORF">UFOPK1747_00455</name>
</gene>
<evidence type="ECO:0000313" key="1">
    <source>
        <dbReference type="EMBL" id="CAB4579375.1"/>
    </source>
</evidence>
<dbReference type="AlphaFoldDB" id="A0A6J6EVB1"/>